<organism evidence="2 3">
    <name type="scientific">Antrodiella citrinella</name>
    <dbReference type="NCBI Taxonomy" id="2447956"/>
    <lineage>
        <taxon>Eukaryota</taxon>
        <taxon>Fungi</taxon>
        <taxon>Dikarya</taxon>
        <taxon>Basidiomycota</taxon>
        <taxon>Agaricomycotina</taxon>
        <taxon>Agaricomycetes</taxon>
        <taxon>Polyporales</taxon>
        <taxon>Steccherinaceae</taxon>
        <taxon>Antrodiella</taxon>
    </lineage>
</organism>
<evidence type="ECO:0000313" key="3">
    <source>
        <dbReference type="Proteomes" id="UP000308730"/>
    </source>
</evidence>
<evidence type="ECO:0000313" key="2">
    <source>
        <dbReference type="EMBL" id="THH14753.1"/>
    </source>
</evidence>
<evidence type="ECO:0000256" key="1">
    <source>
        <dbReference type="SAM" id="MobiDB-lite"/>
    </source>
</evidence>
<reference evidence="2 3" key="1">
    <citation type="submission" date="2019-02" db="EMBL/GenBank/DDBJ databases">
        <title>Genome sequencing of the rare red list fungi Antrodiella citrinella (Flaviporus citrinellus).</title>
        <authorList>
            <person name="Buettner E."/>
            <person name="Kellner H."/>
        </authorList>
    </citation>
    <scope>NUCLEOTIDE SEQUENCE [LARGE SCALE GENOMIC DNA]</scope>
    <source>
        <strain evidence="2 3">DSM 108506</strain>
    </source>
</reference>
<proteinExistence type="predicted"/>
<dbReference type="InterPro" id="IPR021109">
    <property type="entry name" value="Peptidase_aspartic_dom_sf"/>
</dbReference>
<dbReference type="Pfam" id="PF08284">
    <property type="entry name" value="RVP_2"/>
    <property type="match status" value="1"/>
</dbReference>
<protein>
    <submittedName>
        <fullName evidence="2">Uncharacterized protein</fullName>
    </submittedName>
</protein>
<feature type="compositionally biased region" description="Polar residues" evidence="1">
    <location>
        <begin position="476"/>
        <end position="485"/>
    </location>
</feature>
<feature type="region of interest" description="Disordered" evidence="1">
    <location>
        <begin position="1"/>
        <end position="53"/>
    </location>
</feature>
<feature type="region of interest" description="Disordered" evidence="1">
    <location>
        <begin position="126"/>
        <end position="151"/>
    </location>
</feature>
<feature type="compositionally biased region" description="Acidic residues" evidence="1">
    <location>
        <begin position="1"/>
        <end position="13"/>
    </location>
</feature>
<dbReference type="Proteomes" id="UP000308730">
    <property type="component" value="Unassembled WGS sequence"/>
</dbReference>
<dbReference type="EMBL" id="SGPM01000897">
    <property type="protein sequence ID" value="THH14753.1"/>
    <property type="molecule type" value="Genomic_DNA"/>
</dbReference>
<accession>A0A4V6S1F1</accession>
<dbReference type="CDD" id="cd00303">
    <property type="entry name" value="retropepsin_like"/>
    <property type="match status" value="1"/>
</dbReference>
<dbReference type="Gene3D" id="2.40.70.10">
    <property type="entry name" value="Acid Proteases"/>
    <property type="match status" value="1"/>
</dbReference>
<comment type="caution">
    <text evidence="2">The sequence shown here is derived from an EMBL/GenBank/DDBJ whole genome shotgun (WGS) entry which is preliminary data.</text>
</comment>
<dbReference type="OrthoDB" id="3206744at2759"/>
<dbReference type="SUPFAM" id="SSF50630">
    <property type="entry name" value="Acid proteases"/>
    <property type="match status" value="1"/>
</dbReference>
<keyword evidence="3" id="KW-1185">Reference proteome</keyword>
<gene>
    <name evidence="2" type="ORF">EUX98_g9569</name>
</gene>
<feature type="region of interest" description="Disordered" evidence="1">
    <location>
        <begin position="465"/>
        <end position="498"/>
    </location>
</feature>
<feature type="compositionally biased region" description="Basic and acidic residues" evidence="1">
    <location>
        <begin position="489"/>
        <end position="498"/>
    </location>
</feature>
<dbReference type="AlphaFoldDB" id="A0A4V6S1F1"/>
<name>A0A4V6S1F1_9APHY</name>
<feature type="compositionally biased region" description="Basic and acidic residues" evidence="1">
    <location>
        <begin position="14"/>
        <end position="30"/>
    </location>
</feature>
<sequence length="498" mass="57444">MAEVLEEDDERQDEAEKPELMDGEKPHNEEPETEFEDQDETRPLEGDQYEPDDVIVYPVEEFEPYESEEDAEETLYILREEEGADQHEHAEYTETLHSLRLVEEPNPELNELGITQYRVREMPMGFSSPPPDSYENCSEPETEYRESGSTVPPQIVLPNQEGSSLPQTRVITYETHDQMLAHEEWLMHEIRHLQSELSRVVNERNSYQEEYDVQRTRTSTAIIAHSELRQELHRAFMILEKFRDDAEVDTFLLDLVERERVRDDERLAAFAGNLAADIIGRAPSMSQSRTRMSDYQYSPEMPPLEDMDTFFDARDEQIFAMDTGRDREYHTTMTPRDERRPIREFPCMTAYVQINGQTALALFDSGSSVDAINSSFAAVHHIKTFTLKVPVRIQMGCTGSRGMISSGTKISMMLGPRTEDTYFDILNIDHYDVIIGVGLMSKIGIHLDFEHQQIHFGTTTIASLPSPEPIRYRRTAPQTGTSSKYQWAHQKDHSSKSE</sequence>